<evidence type="ECO:0000313" key="5">
    <source>
        <dbReference type="Proteomes" id="UP000184212"/>
    </source>
</evidence>
<comment type="catalytic activity">
    <reaction evidence="1">
        <text>ATP + protein L-histidine = ADP + protein N-phospho-L-histidine.</text>
        <dbReference type="EC" id="2.7.13.3"/>
    </reaction>
</comment>
<accession>A0A1M5MP96</accession>
<dbReference type="InterPro" id="IPR004358">
    <property type="entry name" value="Sig_transdc_His_kin-like_C"/>
</dbReference>
<keyword evidence="5" id="KW-1185">Reference proteome</keyword>
<dbReference type="SUPFAM" id="SSF55874">
    <property type="entry name" value="ATPase domain of HSP90 chaperone/DNA topoisomerase II/histidine kinase"/>
    <property type="match status" value="1"/>
</dbReference>
<dbReference type="GO" id="GO:0004673">
    <property type="term" value="F:protein histidine kinase activity"/>
    <property type="evidence" value="ECO:0007669"/>
    <property type="project" value="UniProtKB-EC"/>
</dbReference>
<dbReference type="AlphaFoldDB" id="A0A1M5MP96"/>
<dbReference type="Proteomes" id="UP000184212">
    <property type="component" value="Unassembled WGS sequence"/>
</dbReference>
<evidence type="ECO:0000256" key="2">
    <source>
        <dbReference type="ARBA" id="ARBA00012438"/>
    </source>
</evidence>
<sequence>MLRSLSGIGLIVSSFAHELRGIRTLLVSRTDDLRTILDKALDKKKVKELPQEENPYDLLNYMRDQDIQVKHWLDYSLSALKKDKRTRTNLDISSYFQSFRENWENALKRRKVSLSITNNLKDPVQIRSFAIDFDTVFNNLLINSLDSFKRRKDNHTRKVDVSFEEENGTLNIYFADNGAGLSPDYHRSPEEIFLPFETSKVDKKGNKIGTGIGMYLAKTIIDDYNGQIDIQEIHNGFKLRLTIPIRKKHNDG</sequence>
<proteinExistence type="predicted"/>
<dbReference type="Gene3D" id="3.30.565.10">
    <property type="entry name" value="Histidine kinase-like ATPase, C-terminal domain"/>
    <property type="match status" value="1"/>
</dbReference>
<dbReference type="InterPro" id="IPR036890">
    <property type="entry name" value="HATPase_C_sf"/>
</dbReference>
<dbReference type="PANTHER" id="PTHR43065">
    <property type="entry name" value="SENSOR HISTIDINE KINASE"/>
    <property type="match status" value="1"/>
</dbReference>
<gene>
    <name evidence="4" type="ORF">SAMN04488109_1850</name>
</gene>
<evidence type="ECO:0000256" key="1">
    <source>
        <dbReference type="ARBA" id="ARBA00000085"/>
    </source>
</evidence>
<keyword evidence="4" id="KW-0808">Transferase</keyword>
<dbReference type="InterPro" id="IPR005467">
    <property type="entry name" value="His_kinase_dom"/>
</dbReference>
<organism evidence="4 5">
    <name type="scientific">Chryseolinea serpens</name>
    <dbReference type="NCBI Taxonomy" id="947013"/>
    <lineage>
        <taxon>Bacteria</taxon>
        <taxon>Pseudomonadati</taxon>
        <taxon>Bacteroidota</taxon>
        <taxon>Cytophagia</taxon>
        <taxon>Cytophagales</taxon>
        <taxon>Fulvivirgaceae</taxon>
        <taxon>Chryseolinea</taxon>
    </lineage>
</organism>
<dbReference type="SMART" id="SM00387">
    <property type="entry name" value="HATPase_c"/>
    <property type="match status" value="1"/>
</dbReference>
<protein>
    <recommendedName>
        <fullName evidence="2">histidine kinase</fullName>
        <ecNumber evidence="2">2.7.13.3</ecNumber>
    </recommendedName>
</protein>
<dbReference type="PROSITE" id="PS50109">
    <property type="entry name" value="HIS_KIN"/>
    <property type="match status" value="1"/>
</dbReference>
<name>A0A1M5MP96_9BACT</name>
<dbReference type="STRING" id="947013.SAMN04488109_1850"/>
<dbReference type="EMBL" id="FQWQ01000001">
    <property type="protein sequence ID" value="SHG79065.1"/>
    <property type="molecule type" value="Genomic_DNA"/>
</dbReference>
<feature type="domain" description="Histidine kinase" evidence="3">
    <location>
        <begin position="14"/>
        <end position="247"/>
    </location>
</feature>
<reference evidence="4 5" key="1">
    <citation type="submission" date="2016-11" db="EMBL/GenBank/DDBJ databases">
        <authorList>
            <person name="Jaros S."/>
            <person name="Januszkiewicz K."/>
            <person name="Wedrychowicz H."/>
        </authorList>
    </citation>
    <scope>NUCLEOTIDE SEQUENCE [LARGE SCALE GENOMIC DNA]</scope>
    <source>
        <strain evidence="4 5">DSM 24574</strain>
    </source>
</reference>
<evidence type="ECO:0000259" key="3">
    <source>
        <dbReference type="PROSITE" id="PS50109"/>
    </source>
</evidence>
<dbReference type="Pfam" id="PF02518">
    <property type="entry name" value="HATPase_c"/>
    <property type="match status" value="1"/>
</dbReference>
<dbReference type="EC" id="2.7.13.3" evidence="2"/>
<dbReference type="PRINTS" id="PR00344">
    <property type="entry name" value="BCTRLSENSOR"/>
</dbReference>
<dbReference type="InterPro" id="IPR003594">
    <property type="entry name" value="HATPase_dom"/>
</dbReference>
<keyword evidence="4" id="KW-0418">Kinase</keyword>
<evidence type="ECO:0000313" key="4">
    <source>
        <dbReference type="EMBL" id="SHG79065.1"/>
    </source>
</evidence>